<accession>A0ABP4Z0B7</accession>
<feature type="region of interest" description="Disordered" evidence="1">
    <location>
        <begin position="14"/>
        <end position="52"/>
    </location>
</feature>
<comment type="caution">
    <text evidence="2">The sequence shown here is derived from an EMBL/GenBank/DDBJ whole genome shotgun (WGS) entry which is preliminary data.</text>
</comment>
<keyword evidence="3" id="KW-1185">Reference proteome</keyword>
<evidence type="ECO:0000313" key="2">
    <source>
        <dbReference type="EMBL" id="GAA1830106.1"/>
    </source>
</evidence>
<dbReference type="Proteomes" id="UP001500218">
    <property type="component" value="Unassembled WGS sequence"/>
</dbReference>
<dbReference type="EMBL" id="BAAALT010000261">
    <property type="protein sequence ID" value="GAA1830106.1"/>
    <property type="molecule type" value="Genomic_DNA"/>
</dbReference>
<reference evidence="3" key="1">
    <citation type="journal article" date="2019" name="Int. J. Syst. Evol. Microbiol.">
        <title>The Global Catalogue of Microorganisms (GCM) 10K type strain sequencing project: providing services to taxonomists for standard genome sequencing and annotation.</title>
        <authorList>
            <consortium name="The Broad Institute Genomics Platform"/>
            <consortium name="The Broad Institute Genome Sequencing Center for Infectious Disease"/>
            <person name="Wu L."/>
            <person name="Ma J."/>
        </authorList>
    </citation>
    <scope>NUCLEOTIDE SEQUENCE [LARGE SCALE GENOMIC DNA]</scope>
    <source>
        <strain evidence="3">JCM 13250</strain>
    </source>
</reference>
<proteinExistence type="predicted"/>
<sequence>MAAGRVEYVIGDVEGHDRRGRRQGGGRGQLHAGAATADVGHQVRQGTGREETPGYGFIPTRIVLSSVDQVIGVRMTMRVVVAVSMMGMGHAGTPDRRC</sequence>
<organism evidence="2 3">
    <name type="scientific">Luedemannella flava</name>
    <dbReference type="NCBI Taxonomy" id="349316"/>
    <lineage>
        <taxon>Bacteria</taxon>
        <taxon>Bacillati</taxon>
        <taxon>Actinomycetota</taxon>
        <taxon>Actinomycetes</taxon>
        <taxon>Micromonosporales</taxon>
        <taxon>Micromonosporaceae</taxon>
        <taxon>Luedemannella</taxon>
    </lineage>
</organism>
<evidence type="ECO:0000313" key="3">
    <source>
        <dbReference type="Proteomes" id="UP001500218"/>
    </source>
</evidence>
<protein>
    <submittedName>
        <fullName evidence="2">Uncharacterized protein</fullName>
    </submittedName>
</protein>
<name>A0ABP4Z0B7_9ACTN</name>
<gene>
    <name evidence="2" type="ORF">GCM10009682_56110</name>
</gene>
<evidence type="ECO:0000256" key="1">
    <source>
        <dbReference type="SAM" id="MobiDB-lite"/>
    </source>
</evidence>